<dbReference type="InterPro" id="IPR001789">
    <property type="entry name" value="Sig_transdc_resp-reg_receiver"/>
</dbReference>
<evidence type="ECO:0000313" key="5">
    <source>
        <dbReference type="Proteomes" id="UP000027318"/>
    </source>
</evidence>
<dbReference type="PANTHER" id="PTHR44591">
    <property type="entry name" value="STRESS RESPONSE REGULATOR PROTEIN 1"/>
    <property type="match status" value="1"/>
</dbReference>
<dbReference type="InterPro" id="IPR011006">
    <property type="entry name" value="CheY-like_superfamily"/>
</dbReference>
<dbReference type="PANTHER" id="PTHR44591:SF3">
    <property type="entry name" value="RESPONSE REGULATORY DOMAIN-CONTAINING PROTEIN"/>
    <property type="match status" value="1"/>
</dbReference>
<dbReference type="InterPro" id="IPR050595">
    <property type="entry name" value="Bact_response_regulator"/>
</dbReference>
<evidence type="ECO:0000256" key="1">
    <source>
        <dbReference type="ARBA" id="ARBA00022553"/>
    </source>
</evidence>
<gene>
    <name evidence="4" type="ORF">ADINL_2938</name>
</gene>
<accession>A0A063XWB8</accession>
<proteinExistence type="predicted"/>
<dbReference type="GO" id="GO:0000160">
    <property type="term" value="P:phosphorelay signal transduction system"/>
    <property type="evidence" value="ECO:0007669"/>
    <property type="project" value="InterPro"/>
</dbReference>
<keyword evidence="5" id="KW-1185">Reference proteome</keyword>
<dbReference type="OrthoDB" id="9800897at2"/>
<comment type="caution">
    <text evidence="4">The sequence shown here is derived from an EMBL/GenBank/DDBJ whole genome shotgun (WGS) entry which is preliminary data.</text>
</comment>
<reference evidence="4 5" key="1">
    <citation type="journal article" date="2005" name="Int. J. Syst. Evol. Microbiol.">
        <title>Nitrincola lacisaponensis gen. nov., sp. nov., a novel alkaliphilic bacterium isolated from an alkaline, saline lake.</title>
        <authorList>
            <person name="Dimitriu P.A."/>
            <person name="Shukla S.K."/>
            <person name="Conradt J."/>
            <person name="Marquez M.C."/>
            <person name="Ventosa A."/>
            <person name="Maglia A."/>
            <person name="Peyton B.M."/>
            <person name="Pinkart H.C."/>
            <person name="Mormile M.R."/>
        </authorList>
    </citation>
    <scope>NUCLEOTIDE SEQUENCE [LARGE SCALE GENOMIC DNA]</scope>
    <source>
        <strain evidence="4 5">4CA</strain>
    </source>
</reference>
<evidence type="ECO:0000256" key="2">
    <source>
        <dbReference type="PROSITE-ProRule" id="PRU00169"/>
    </source>
</evidence>
<dbReference type="SUPFAM" id="SSF52172">
    <property type="entry name" value="CheY-like"/>
    <property type="match status" value="1"/>
</dbReference>
<dbReference type="Proteomes" id="UP000027318">
    <property type="component" value="Unassembled WGS sequence"/>
</dbReference>
<evidence type="ECO:0000259" key="3">
    <source>
        <dbReference type="PROSITE" id="PS50110"/>
    </source>
</evidence>
<name>A0A063XWB8_9GAMM</name>
<dbReference type="Gene3D" id="3.40.50.2300">
    <property type="match status" value="1"/>
</dbReference>
<feature type="modified residue" description="4-aspartylphosphate" evidence="2">
    <location>
        <position position="54"/>
    </location>
</feature>
<sequence length="127" mass="13481">MLNRILCIDDAADIRAVLQVALGIIGGFSVQLCASGSQAAETAADFQPDLILLDVMMPDMDGPETLAALRKLPGLEQTPVVFMTGQDQPEQIEQLRALGALGILPKPFNPAELASQIKALWSLHSGS</sequence>
<feature type="domain" description="Response regulatory" evidence="3">
    <location>
        <begin position="4"/>
        <end position="121"/>
    </location>
</feature>
<keyword evidence="1 2" id="KW-0597">Phosphoprotein</keyword>
<organism evidence="4 5">
    <name type="scientific">Nitrincola lacisaponensis</name>
    <dbReference type="NCBI Taxonomy" id="267850"/>
    <lineage>
        <taxon>Bacteria</taxon>
        <taxon>Pseudomonadati</taxon>
        <taxon>Pseudomonadota</taxon>
        <taxon>Gammaproteobacteria</taxon>
        <taxon>Oceanospirillales</taxon>
        <taxon>Oceanospirillaceae</taxon>
        <taxon>Nitrincola</taxon>
    </lineage>
</organism>
<dbReference type="SMART" id="SM00448">
    <property type="entry name" value="REC"/>
    <property type="match status" value="1"/>
</dbReference>
<protein>
    <submittedName>
        <fullName evidence="4">Two-component response regulator</fullName>
    </submittedName>
</protein>
<dbReference type="RefSeq" id="WP_036549713.1">
    <property type="nucleotide sequence ID" value="NZ_JBKBNO010000006.1"/>
</dbReference>
<dbReference type="AlphaFoldDB" id="A0A063XWB8"/>
<evidence type="ECO:0000313" key="4">
    <source>
        <dbReference type="EMBL" id="KDE38483.1"/>
    </source>
</evidence>
<dbReference type="STRING" id="267850.ADINL_2938"/>
<dbReference type="Pfam" id="PF00072">
    <property type="entry name" value="Response_reg"/>
    <property type="match status" value="1"/>
</dbReference>
<dbReference type="PROSITE" id="PS50110">
    <property type="entry name" value="RESPONSE_REGULATORY"/>
    <property type="match status" value="1"/>
</dbReference>
<dbReference type="EMBL" id="JMSZ01000042">
    <property type="protein sequence ID" value="KDE38483.1"/>
    <property type="molecule type" value="Genomic_DNA"/>
</dbReference>